<evidence type="ECO:0000313" key="3">
    <source>
        <dbReference type="Proteomes" id="UP000238220"/>
    </source>
</evidence>
<dbReference type="EMBL" id="PSNW01000004">
    <property type="protein sequence ID" value="PPE74290.1"/>
    <property type="molecule type" value="Genomic_DNA"/>
</dbReference>
<organism evidence="2 3">
    <name type="scientific">Solimonas fluminis</name>
    <dbReference type="NCBI Taxonomy" id="2086571"/>
    <lineage>
        <taxon>Bacteria</taxon>
        <taxon>Pseudomonadati</taxon>
        <taxon>Pseudomonadota</taxon>
        <taxon>Gammaproteobacteria</taxon>
        <taxon>Nevskiales</taxon>
        <taxon>Nevskiaceae</taxon>
        <taxon>Solimonas</taxon>
    </lineage>
</organism>
<protein>
    <submittedName>
        <fullName evidence="2">Uncharacterized protein</fullName>
    </submittedName>
</protein>
<dbReference type="AlphaFoldDB" id="A0A2S5TH36"/>
<dbReference type="Proteomes" id="UP000238220">
    <property type="component" value="Unassembled WGS sequence"/>
</dbReference>
<reference evidence="2 3" key="1">
    <citation type="submission" date="2018-02" db="EMBL/GenBank/DDBJ databases">
        <title>Genome sequencing of Solimonas sp. HR-BB.</title>
        <authorList>
            <person name="Lee Y."/>
            <person name="Jeon C.O."/>
        </authorList>
    </citation>
    <scope>NUCLEOTIDE SEQUENCE [LARGE SCALE GENOMIC DNA]</scope>
    <source>
        <strain evidence="2 3">HR-BB</strain>
    </source>
</reference>
<name>A0A2S5TH36_9GAMM</name>
<evidence type="ECO:0000256" key="1">
    <source>
        <dbReference type="SAM" id="MobiDB-lite"/>
    </source>
</evidence>
<feature type="region of interest" description="Disordered" evidence="1">
    <location>
        <begin position="184"/>
        <end position="213"/>
    </location>
</feature>
<dbReference type="RefSeq" id="WP_104230178.1">
    <property type="nucleotide sequence ID" value="NZ_PSNW01000004.1"/>
</dbReference>
<comment type="caution">
    <text evidence="2">The sequence shown here is derived from an EMBL/GenBank/DDBJ whole genome shotgun (WGS) entry which is preliminary data.</text>
</comment>
<proteinExistence type="predicted"/>
<keyword evidence="3" id="KW-1185">Reference proteome</keyword>
<sequence length="213" mass="23645">MSDLKPISYAEFGHNFIRQVVNAGRLSQEIEGLLQETIDGSLKRMPADLIVGSYSFRVRDVQVEPRLELLPKVGFRLELFGDMLLELRILNIRADVDIDVLINVDLDVETYEPLILKLVPRQIGADQVRLRMDGRNLPGGLLHRAQVLEPLVREQIVRQVNKRIGSPSLAKAATIDVLKMAQSSRVSGARAPTEPVAEVTGRPLDGGPPQDTN</sequence>
<evidence type="ECO:0000313" key="2">
    <source>
        <dbReference type="EMBL" id="PPE74290.1"/>
    </source>
</evidence>
<accession>A0A2S5TH36</accession>
<dbReference type="OrthoDB" id="6717634at2"/>
<gene>
    <name evidence="2" type="ORF">C3942_09685</name>
</gene>